<protein>
    <recommendedName>
        <fullName evidence="7">Vacuolar protein-sorting-associated protein 36</fullName>
    </recommendedName>
    <alternativeName>
        <fullName evidence="7">ESCRT-II complex subunit VPS36</fullName>
    </alternativeName>
</protein>
<dbReference type="SUPFAM" id="SSF50729">
    <property type="entry name" value="PH domain-like"/>
    <property type="match status" value="1"/>
</dbReference>
<dbReference type="InterPro" id="IPR001876">
    <property type="entry name" value="Znf_RanBP2"/>
</dbReference>
<dbReference type="STRING" id="58919.A0A316Z9X3"/>
<dbReference type="GO" id="GO:0031902">
    <property type="term" value="C:late endosome membrane"/>
    <property type="evidence" value="ECO:0007669"/>
    <property type="project" value="UniProtKB-UniRule"/>
</dbReference>
<keyword evidence="3" id="KW-0479">Metal-binding</keyword>
<dbReference type="RefSeq" id="XP_025598093.1">
    <property type="nucleotide sequence ID" value="XM_025742415.1"/>
</dbReference>
<dbReference type="Proteomes" id="UP000245946">
    <property type="component" value="Unassembled WGS sequence"/>
</dbReference>
<evidence type="ECO:0000256" key="5">
    <source>
        <dbReference type="ARBA" id="ARBA00022833"/>
    </source>
</evidence>
<comment type="subcellular location">
    <subcellularLocation>
        <location evidence="7">Cytoplasm</location>
    </subcellularLocation>
    <subcellularLocation>
        <location evidence="7">Endosome</location>
    </subcellularLocation>
</comment>
<keyword evidence="6 7" id="KW-0653">Protein transport</keyword>
<dbReference type="InterPro" id="IPR037855">
    <property type="entry name" value="Vps36"/>
</dbReference>
<comment type="subunit">
    <text evidence="7">Component of the endosomal sorting complex required for transport II (ESCRT-II).</text>
</comment>
<dbReference type="EMBL" id="KZ819293">
    <property type="protein sequence ID" value="PWN97814.1"/>
    <property type="molecule type" value="Genomic_DNA"/>
</dbReference>
<dbReference type="Gene3D" id="2.30.29.30">
    <property type="entry name" value="Pleckstrin-homology domain (PH domain)/Phosphotyrosine-binding domain (PTB)"/>
    <property type="match status" value="2"/>
</dbReference>
<dbReference type="SUPFAM" id="SSF90209">
    <property type="entry name" value="Ran binding protein zinc finger-like"/>
    <property type="match status" value="1"/>
</dbReference>
<dbReference type="InterPro" id="IPR011993">
    <property type="entry name" value="PH-like_dom_sf"/>
</dbReference>
<dbReference type="InterPro" id="IPR036388">
    <property type="entry name" value="WH-like_DNA-bd_sf"/>
</dbReference>
<evidence type="ECO:0000259" key="9">
    <source>
        <dbReference type="PROSITE" id="PS51495"/>
    </source>
</evidence>
<dbReference type="PANTHER" id="PTHR13128:SF12">
    <property type="entry name" value="VACUOLAR PROTEIN-SORTING-ASSOCIATED PROTEIN 36"/>
    <property type="match status" value="1"/>
</dbReference>
<evidence type="ECO:0000256" key="6">
    <source>
        <dbReference type="ARBA" id="ARBA00022927"/>
    </source>
</evidence>
<dbReference type="PROSITE" id="PS51495">
    <property type="entry name" value="GLUE"/>
    <property type="match status" value="1"/>
</dbReference>
<feature type="region of interest" description="Disordered" evidence="8">
    <location>
        <begin position="1"/>
        <end position="25"/>
    </location>
</feature>
<organism evidence="10 11">
    <name type="scientific">Tilletiopsis washingtonensis</name>
    <dbReference type="NCBI Taxonomy" id="58919"/>
    <lineage>
        <taxon>Eukaryota</taxon>
        <taxon>Fungi</taxon>
        <taxon>Dikarya</taxon>
        <taxon>Basidiomycota</taxon>
        <taxon>Ustilaginomycotina</taxon>
        <taxon>Exobasidiomycetes</taxon>
        <taxon>Entylomatales</taxon>
        <taxon>Entylomatales incertae sedis</taxon>
        <taxon>Tilletiopsis</taxon>
    </lineage>
</organism>
<feature type="region of interest" description="Disordered" evidence="8">
    <location>
        <begin position="252"/>
        <end position="295"/>
    </location>
</feature>
<gene>
    <name evidence="10" type="ORF">FA09DRAFT_329976</name>
</gene>
<proteinExistence type="inferred from homology"/>
<sequence>MPAHSASASASSSLHPLHAPPSLLSTPASQRIPGVGLYLHNVKSPPHASGTLLLTRTALLFVPTPPLPPSGGLEVPLAHIRASEHYAGFLSSSAKVTLRLAPPPPPTPADGSSAAAPRTQPTGSAAAAAAAAASAALPPAARDTDTQQWLCAICAFANSAGSTCALCGVARPSGASAGHARQQTSAPRSAFASVSVSASVSASVPPAAAAAAAATATPTADAGGLCGVCTFANHPSLRACEMCGAPLVDGHSSSGGGGGGGGSGSGRHGAGGAAAAEGVEAEQEQEQQQGQEETTLRIAFRQGRDRGFYKALQEALRRRTWEEQPDAGEISPATMRLVTPHLPALTSPSIATRVLRSGSHVLHTPRWGDAVFGVRLLRLLRAQHAAERDAEAAASTATASSGYGEGLSSAQLAARERAPLGLVAELVETAEARGLVVRDESEQGTRWYENAIVAFEWEQPEAPR</sequence>
<keyword evidence="7" id="KW-0967">Endosome</keyword>
<evidence type="ECO:0000256" key="4">
    <source>
        <dbReference type="ARBA" id="ARBA00022771"/>
    </source>
</evidence>
<dbReference type="GO" id="GO:0043130">
    <property type="term" value="F:ubiquitin binding"/>
    <property type="evidence" value="ECO:0007669"/>
    <property type="project" value="UniProtKB-UniRule"/>
</dbReference>
<evidence type="ECO:0000256" key="7">
    <source>
        <dbReference type="RuleBase" id="RU367095"/>
    </source>
</evidence>
<dbReference type="InterPro" id="IPR021648">
    <property type="entry name" value="GLUE_dom"/>
</dbReference>
<evidence type="ECO:0000256" key="3">
    <source>
        <dbReference type="ARBA" id="ARBA00022723"/>
    </source>
</evidence>
<evidence type="ECO:0000313" key="10">
    <source>
        <dbReference type="EMBL" id="PWN97814.1"/>
    </source>
</evidence>
<dbReference type="InterPro" id="IPR036443">
    <property type="entry name" value="Znf_RanBP2_sf"/>
</dbReference>
<accession>A0A316Z9X3</accession>
<dbReference type="GeneID" id="37269959"/>
<dbReference type="InterPro" id="IPR040608">
    <property type="entry name" value="Snf8/Vps36"/>
</dbReference>
<reference evidence="10 11" key="1">
    <citation type="journal article" date="2018" name="Mol. Biol. Evol.">
        <title>Broad Genomic Sampling Reveals a Smut Pathogenic Ancestry of the Fungal Clade Ustilaginomycotina.</title>
        <authorList>
            <person name="Kijpornyongpan T."/>
            <person name="Mondo S.J."/>
            <person name="Barry K."/>
            <person name="Sandor L."/>
            <person name="Lee J."/>
            <person name="Lipzen A."/>
            <person name="Pangilinan J."/>
            <person name="LaButti K."/>
            <person name="Hainaut M."/>
            <person name="Henrissat B."/>
            <person name="Grigoriev I.V."/>
            <person name="Spatafora J.W."/>
            <person name="Aime M.C."/>
        </authorList>
    </citation>
    <scope>NUCLEOTIDE SEQUENCE [LARGE SCALE GENOMIC DNA]</scope>
    <source>
        <strain evidence="10 11">MCA 4186</strain>
    </source>
</reference>
<dbReference type="GO" id="GO:0000814">
    <property type="term" value="C:ESCRT II complex"/>
    <property type="evidence" value="ECO:0007669"/>
    <property type="project" value="UniProtKB-UniRule"/>
</dbReference>
<dbReference type="AlphaFoldDB" id="A0A316Z9X3"/>
<name>A0A316Z9X3_9BASI</name>
<feature type="region of interest" description="Disordered" evidence="8">
    <location>
        <begin position="99"/>
        <end position="127"/>
    </location>
</feature>
<evidence type="ECO:0000256" key="1">
    <source>
        <dbReference type="ARBA" id="ARBA00009697"/>
    </source>
</evidence>
<comment type="similarity">
    <text evidence="1 7">Belongs to the VPS36 family.</text>
</comment>
<keyword evidence="7" id="KW-0963">Cytoplasm</keyword>
<dbReference type="Gene3D" id="1.10.10.10">
    <property type="entry name" value="Winged helix-like DNA-binding domain superfamily/Winged helix DNA-binding domain"/>
    <property type="match status" value="1"/>
</dbReference>
<keyword evidence="11" id="KW-1185">Reference proteome</keyword>
<dbReference type="SUPFAM" id="SSF46785">
    <property type="entry name" value="Winged helix' DNA-binding domain"/>
    <property type="match status" value="1"/>
</dbReference>
<dbReference type="Pfam" id="PF11605">
    <property type="entry name" value="Vps36_ESCRT-II"/>
    <property type="match status" value="1"/>
</dbReference>
<dbReference type="Gene3D" id="2.30.30.380">
    <property type="entry name" value="Zn-finger domain of Sec23/24"/>
    <property type="match status" value="1"/>
</dbReference>
<dbReference type="GO" id="GO:0032266">
    <property type="term" value="F:phosphatidylinositol-3-phosphate binding"/>
    <property type="evidence" value="ECO:0007669"/>
    <property type="project" value="UniProtKB-UniRule"/>
</dbReference>
<evidence type="ECO:0000256" key="8">
    <source>
        <dbReference type="SAM" id="MobiDB-lite"/>
    </source>
</evidence>
<feature type="domain" description="GLUE N-terminal" evidence="9">
    <location>
        <begin position="8"/>
        <end position="328"/>
    </location>
</feature>
<dbReference type="OrthoDB" id="271448at2759"/>
<feature type="compositionally biased region" description="Gly residues" evidence="8">
    <location>
        <begin position="253"/>
        <end position="272"/>
    </location>
</feature>
<keyword evidence="2 7" id="KW-0813">Transport</keyword>
<dbReference type="PANTHER" id="PTHR13128">
    <property type="entry name" value="VACUOLAR PROTEIN-SORTING-ASSOCIATED PROTEIN 36"/>
    <property type="match status" value="1"/>
</dbReference>
<dbReference type="InterPro" id="IPR036390">
    <property type="entry name" value="WH_DNA-bd_sf"/>
</dbReference>
<dbReference type="SMART" id="SM00547">
    <property type="entry name" value="ZnF_RBZ"/>
    <property type="match status" value="2"/>
</dbReference>
<dbReference type="Pfam" id="PF04157">
    <property type="entry name" value="EAP30"/>
    <property type="match status" value="1"/>
</dbReference>
<evidence type="ECO:0000313" key="11">
    <source>
        <dbReference type="Proteomes" id="UP000245946"/>
    </source>
</evidence>
<keyword evidence="5" id="KW-0862">Zinc</keyword>
<dbReference type="GO" id="GO:0008270">
    <property type="term" value="F:zinc ion binding"/>
    <property type="evidence" value="ECO:0007669"/>
    <property type="project" value="UniProtKB-KW"/>
</dbReference>
<dbReference type="GO" id="GO:0043328">
    <property type="term" value="P:protein transport to vacuole involved in ubiquitin-dependent protein catabolic process via the multivesicular body sorting pathway"/>
    <property type="evidence" value="ECO:0007669"/>
    <property type="project" value="UniProtKB-UniRule"/>
</dbReference>
<evidence type="ECO:0000256" key="2">
    <source>
        <dbReference type="ARBA" id="ARBA00022448"/>
    </source>
</evidence>
<comment type="function">
    <text evidence="7">Component of the ESCRT-II complex (endosomal sorting complex required for transport II), which is required for multivesicular body (MVB) formation and sorting of endosomal cargo proteins into MVBs.</text>
</comment>
<keyword evidence="4" id="KW-0863">Zinc-finger</keyword>